<dbReference type="InParanoid" id="Q5KGW2"/>
<feature type="compositionally biased region" description="Basic and acidic residues" evidence="1">
    <location>
        <begin position="717"/>
        <end position="732"/>
    </location>
</feature>
<dbReference type="eggNOG" id="ENOG502RY38">
    <property type="taxonomic scope" value="Eukaryota"/>
</dbReference>
<gene>
    <name evidence="2" type="ordered locus">CNE02140</name>
</gene>
<dbReference type="GO" id="GO:0000500">
    <property type="term" value="C:RNA polymerase I upstream activating factor complex"/>
    <property type="evidence" value="ECO:0000318"/>
    <property type="project" value="GO_Central"/>
</dbReference>
<dbReference type="OMA" id="IEYGSEY"/>
<feature type="region of interest" description="Disordered" evidence="1">
    <location>
        <begin position="482"/>
        <end position="510"/>
    </location>
</feature>
<feature type="compositionally biased region" description="Basic residues" evidence="1">
    <location>
        <begin position="644"/>
        <end position="655"/>
    </location>
</feature>
<dbReference type="AlphaFoldDB" id="Q5KGW2"/>
<dbReference type="GeneID" id="3257715"/>
<dbReference type="InterPro" id="IPR039601">
    <property type="entry name" value="Rrn5"/>
</dbReference>
<name>Q5KGW2_CRYD1</name>
<feature type="region of interest" description="Disordered" evidence="1">
    <location>
        <begin position="246"/>
        <end position="276"/>
    </location>
</feature>
<evidence type="ECO:0000313" key="3">
    <source>
        <dbReference type="Proteomes" id="UP000002149"/>
    </source>
</evidence>
<feature type="region of interest" description="Disordered" evidence="1">
    <location>
        <begin position="606"/>
        <end position="630"/>
    </location>
</feature>
<accession>Q5KGW2</accession>
<protein>
    <submittedName>
        <fullName evidence="2">Uncharacterized protein</fullName>
    </submittedName>
</protein>
<dbReference type="HOGENOM" id="CLU_393301_0_0_1"/>
<feature type="compositionally biased region" description="Basic and acidic residues" evidence="1">
    <location>
        <begin position="494"/>
        <end position="507"/>
    </location>
</feature>
<evidence type="ECO:0000313" key="2">
    <source>
        <dbReference type="EMBL" id="AAW43574.1"/>
    </source>
</evidence>
<dbReference type="EMBL" id="AE017345">
    <property type="protein sequence ID" value="AAW43574.1"/>
    <property type="molecule type" value="Genomic_DNA"/>
</dbReference>
<reference evidence="2 3" key="1">
    <citation type="journal article" date="2005" name="Science">
        <title>The genome of the basidiomycetous yeast and human pathogen Cryptococcus neoformans.</title>
        <authorList>
            <person name="Loftus B.J."/>
            <person name="Fung E."/>
            <person name="Roncaglia P."/>
            <person name="Rowley D."/>
            <person name="Amedeo P."/>
            <person name="Bruno D."/>
            <person name="Vamathevan J."/>
            <person name="Miranda M."/>
            <person name="Anderson I.J."/>
            <person name="Fraser J.A."/>
            <person name="Allen J.E."/>
            <person name="Bosdet I.E."/>
            <person name="Brent M.R."/>
            <person name="Chiu R."/>
            <person name="Doering T.L."/>
            <person name="Donlin M.J."/>
            <person name="D'Souza C.A."/>
            <person name="Fox D.S."/>
            <person name="Grinberg V."/>
            <person name="Fu J."/>
            <person name="Fukushima M."/>
            <person name="Haas B.J."/>
            <person name="Huang J.C."/>
            <person name="Janbon G."/>
            <person name="Jones S.J."/>
            <person name="Koo H.L."/>
            <person name="Krzywinski M.I."/>
            <person name="Kwon-Chung J.K."/>
            <person name="Lengeler K.B."/>
            <person name="Maiti R."/>
            <person name="Marra M.A."/>
            <person name="Marra R.E."/>
            <person name="Mathewson C.A."/>
            <person name="Mitchell T.G."/>
            <person name="Pertea M."/>
            <person name="Riggs F.R."/>
            <person name="Salzberg S.L."/>
            <person name="Schein J.E."/>
            <person name="Shvartsbeyn A."/>
            <person name="Shin H."/>
            <person name="Shumway M."/>
            <person name="Specht C.A."/>
            <person name="Suh B.B."/>
            <person name="Tenney A."/>
            <person name="Utterback T.R."/>
            <person name="Wickes B.L."/>
            <person name="Wortman J.R."/>
            <person name="Wye N.H."/>
            <person name="Kronstad J.W."/>
            <person name="Lodge J.K."/>
            <person name="Heitman J."/>
            <person name="Davis R.W."/>
            <person name="Fraser C.M."/>
            <person name="Hyman R.W."/>
        </authorList>
    </citation>
    <scope>NUCLEOTIDE SEQUENCE [LARGE SCALE GENOMIC DNA]</scope>
    <source>
        <strain evidence="3">JEC21 / ATCC MYA-565</strain>
    </source>
</reference>
<dbReference type="GO" id="GO:0042790">
    <property type="term" value="P:nucleolar large rRNA transcription by RNA polymerase I"/>
    <property type="evidence" value="ECO:0007669"/>
    <property type="project" value="InterPro"/>
</dbReference>
<dbReference type="OrthoDB" id="2240312at2759"/>
<dbReference type="PaxDb" id="214684-Q5KGW2"/>
<feature type="compositionally biased region" description="Acidic residues" evidence="1">
    <location>
        <begin position="677"/>
        <end position="695"/>
    </location>
</feature>
<dbReference type="PANTHER" id="PTHR28079">
    <property type="entry name" value="RNA POLYMERASE I-SPECIFIC TRANSCRIPTION INITIATION FACTOR RRN5"/>
    <property type="match status" value="1"/>
</dbReference>
<dbReference type="GO" id="GO:0000182">
    <property type="term" value="F:rDNA binding"/>
    <property type="evidence" value="ECO:0000318"/>
    <property type="project" value="GO_Central"/>
</dbReference>
<dbReference type="STRING" id="214684.Q5KGW2"/>
<proteinExistence type="predicted"/>
<evidence type="ECO:0000256" key="1">
    <source>
        <dbReference type="SAM" id="MobiDB-lite"/>
    </source>
</evidence>
<organism evidence="2 3">
    <name type="scientific">Cryptococcus deneoformans (strain JEC21 / ATCC MYA-565)</name>
    <name type="common">Cryptococcus neoformans var. neoformans serotype D</name>
    <dbReference type="NCBI Taxonomy" id="214684"/>
    <lineage>
        <taxon>Eukaryota</taxon>
        <taxon>Fungi</taxon>
        <taxon>Dikarya</taxon>
        <taxon>Basidiomycota</taxon>
        <taxon>Agaricomycotina</taxon>
        <taxon>Tremellomycetes</taxon>
        <taxon>Tremellales</taxon>
        <taxon>Cryptococcaceae</taxon>
        <taxon>Cryptococcus</taxon>
        <taxon>Cryptococcus neoformans species complex</taxon>
    </lineage>
</organism>
<keyword evidence="3" id="KW-1185">Reference proteome</keyword>
<dbReference type="RefSeq" id="XP_570881.1">
    <property type="nucleotide sequence ID" value="XM_570881.2"/>
</dbReference>
<dbReference type="PANTHER" id="PTHR28079:SF1">
    <property type="entry name" value="RNA POLYMERASE I-SPECIFIC TRANSCRIPTION INITIATION FACTOR RRN5"/>
    <property type="match status" value="1"/>
</dbReference>
<dbReference type="VEuPathDB" id="FungiDB:CNE02140"/>
<dbReference type="Proteomes" id="UP000002149">
    <property type="component" value="Chromosome 5"/>
</dbReference>
<dbReference type="GO" id="GO:0006361">
    <property type="term" value="P:transcription initiation at RNA polymerase I promoter"/>
    <property type="evidence" value="ECO:0000318"/>
    <property type="project" value="GO_Central"/>
</dbReference>
<feature type="region of interest" description="Disordered" evidence="1">
    <location>
        <begin position="644"/>
        <end position="732"/>
    </location>
</feature>
<dbReference type="KEGG" id="cne:CNE02140"/>
<sequence length="732" mass="83930">MPREPDNGQLSHTGSSQWYLHHLDAHIKASRRSYLGQLGNTTVKPLRTTPVPPTNNIWTSYDKQLFFAALSRHSRLRPDLIASDVGKSVAEVQWYLDLLETSRQTHESKGRPTKERCVERNGYWREEVAPAAREVSDKWVLKEEKLATEAIAVIEQKEKEEYRVFQKKRKRKARSDLNKEVDIPRDTRPGERKRIIESWPGTEEMEKRWEAEEWLESIGVDKVPELDHLIWKFWLDYYYKEEVTQPTTPPVAEPSSDDERSSAGPSNSLQVPGIGSREEKIARDLRNLSAIQAIPKKRRTPEQRLLLTQILNRQQCRERYRTKKLLEEGMTTAEIHAAGGADVIFAKRNQAESSTDMLESLRETGISDRQRSKRPEIIDCLKSRGLDIFVYNSMSRFLERDGQPNLTITLSTIQGLYIDLLKFLKPLVLNSIIIAEQSAVQAGQSSNGAKDDDDFAVISLHVQQALALQCADALSFQDTKTSMTDVHSSPAEVAEDHEQRRSPEGRNKGTSVIEYGSEYTCWNNLSRELFPPNDIPWRALSSFYNHHPTIPEPHSLDATPSILCSESESDAEDEEDAILHDMLHKVDMEHDRLYEDSLWEALDSNDVEYEPDDKNGSWNGDAEKPSETEQEYINLHRQIREDRRKRKNAAWRRARYPSSRGEHLNSKKGRNAISDAFIDDETEEGLEESSSEIGDEETHASEEEEEREVSYGTVHQGDGETQGREHQMLEDA</sequence>